<gene>
    <name evidence="1" type="ORF">NBR_LOCUS20681</name>
</gene>
<dbReference type="EMBL" id="UYSL01025412">
    <property type="protein sequence ID" value="VDL84419.1"/>
    <property type="molecule type" value="Genomic_DNA"/>
</dbReference>
<accession>A0A0N4YTV8</accession>
<evidence type="ECO:0000313" key="3">
    <source>
        <dbReference type="WBParaSite" id="NBR_0002068001-mRNA-1"/>
    </source>
</evidence>
<dbReference type="STRING" id="27835.A0A0N4YTV8"/>
<reference evidence="3" key="1">
    <citation type="submission" date="2017-02" db="UniProtKB">
        <authorList>
            <consortium name="WormBaseParasite"/>
        </authorList>
    </citation>
    <scope>IDENTIFICATION</scope>
</reference>
<name>A0A0N4YTV8_NIPBR</name>
<organism evidence="3">
    <name type="scientific">Nippostrongylus brasiliensis</name>
    <name type="common">Rat hookworm</name>
    <dbReference type="NCBI Taxonomy" id="27835"/>
    <lineage>
        <taxon>Eukaryota</taxon>
        <taxon>Metazoa</taxon>
        <taxon>Ecdysozoa</taxon>
        <taxon>Nematoda</taxon>
        <taxon>Chromadorea</taxon>
        <taxon>Rhabditida</taxon>
        <taxon>Rhabditina</taxon>
        <taxon>Rhabditomorpha</taxon>
        <taxon>Strongyloidea</taxon>
        <taxon>Heligmosomidae</taxon>
        <taxon>Nippostrongylus</taxon>
    </lineage>
</organism>
<reference evidence="1 2" key="2">
    <citation type="submission" date="2018-11" db="EMBL/GenBank/DDBJ databases">
        <authorList>
            <consortium name="Pathogen Informatics"/>
        </authorList>
    </citation>
    <scope>NUCLEOTIDE SEQUENCE [LARGE SCALE GENOMIC DNA]</scope>
</reference>
<sequence>MGGELCPQALRDKHVRGPSHNYVDKWVVLYGHDDLKRPTRGGNALSSSPDVVQPVLARGTCVHIVGVFQSAIPAVDANNLG</sequence>
<keyword evidence="2" id="KW-1185">Reference proteome</keyword>
<evidence type="ECO:0000313" key="1">
    <source>
        <dbReference type="EMBL" id="VDL84419.1"/>
    </source>
</evidence>
<dbReference type="AlphaFoldDB" id="A0A0N4YTV8"/>
<evidence type="ECO:0000313" key="2">
    <source>
        <dbReference type="Proteomes" id="UP000271162"/>
    </source>
</evidence>
<dbReference type="WBParaSite" id="NBR_0002068001-mRNA-1">
    <property type="protein sequence ID" value="NBR_0002068001-mRNA-1"/>
    <property type="gene ID" value="NBR_0002068001"/>
</dbReference>
<dbReference type="Proteomes" id="UP000271162">
    <property type="component" value="Unassembled WGS sequence"/>
</dbReference>
<protein>
    <submittedName>
        <fullName evidence="3">BRCT domain-containing protein</fullName>
    </submittedName>
</protein>
<proteinExistence type="predicted"/>